<keyword evidence="4 7" id="KW-0812">Transmembrane</keyword>
<evidence type="ECO:0000256" key="7">
    <source>
        <dbReference type="RuleBase" id="RU363032"/>
    </source>
</evidence>
<dbReference type="PANTHER" id="PTHR43227">
    <property type="entry name" value="BLL4140 PROTEIN"/>
    <property type="match status" value="1"/>
</dbReference>
<comment type="similarity">
    <text evidence="7">Belongs to the binding-protein-dependent transport system permease family.</text>
</comment>
<evidence type="ECO:0000313" key="10">
    <source>
        <dbReference type="Proteomes" id="UP001493487"/>
    </source>
</evidence>
<evidence type="ECO:0000256" key="3">
    <source>
        <dbReference type="ARBA" id="ARBA00022475"/>
    </source>
</evidence>
<dbReference type="PROSITE" id="PS50928">
    <property type="entry name" value="ABC_TM1"/>
    <property type="match status" value="1"/>
</dbReference>
<dbReference type="InterPro" id="IPR000515">
    <property type="entry name" value="MetI-like"/>
</dbReference>
<dbReference type="Pfam" id="PF00528">
    <property type="entry name" value="BPD_transp_1"/>
    <property type="match status" value="1"/>
</dbReference>
<comment type="subcellular location">
    <subcellularLocation>
        <location evidence="1 7">Cell membrane</location>
        <topology evidence="1 7">Multi-pass membrane protein</topology>
    </subcellularLocation>
</comment>
<evidence type="ECO:0000256" key="6">
    <source>
        <dbReference type="ARBA" id="ARBA00023136"/>
    </source>
</evidence>
<dbReference type="PANTHER" id="PTHR43227:SF11">
    <property type="entry name" value="BLL4140 PROTEIN"/>
    <property type="match status" value="1"/>
</dbReference>
<feature type="transmembrane region" description="Helical" evidence="7">
    <location>
        <begin position="12"/>
        <end position="30"/>
    </location>
</feature>
<reference evidence="9 10" key="1">
    <citation type="journal article" date="2023" name="Genome Announc.">
        <title>Pan-Genome Analyses of the Genus Cohnella and Proposal of the Novel Species Cohnella silvisoli sp. nov., Isolated from Forest Soil.</title>
        <authorList>
            <person name="Wang C."/>
            <person name="Mao L."/>
            <person name="Bao G."/>
            <person name="Zhu H."/>
        </authorList>
    </citation>
    <scope>NUCLEOTIDE SEQUENCE [LARGE SCALE GENOMIC DNA]</scope>
    <source>
        <strain evidence="9 10">NL03-T5-1</strain>
    </source>
</reference>
<dbReference type="EMBL" id="JASKHM010000029">
    <property type="protein sequence ID" value="MEQ4487103.1"/>
    <property type="molecule type" value="Genomic_DNA"/>
</dbReference>
<evidence type="ECO:0000259" key="8">
    <source>
        <dbReference type="PROSITE" id="PS50928"/>
    </source>
</evidence>
<evidence type="ECO:0000256" key="1">
    <source>
        <dbReference type="ARBA" id="ARBA00004651"/>
    </source>
</evidence>
<keyword evidence="3" id="KW-1003">Cell membrane</keyword>
<evidence type="ECO:0000256" key="2">
    <source>
        <dbReference type="ARBA" id="ARBA00022448"/>
    </source>
</evidence>
<accession>A0ABV1L534</accession>
<dbReference type="InterPro" id="IPR050809">
    <property type="entry name" value="UgpAE/MalFG_permease"/>
</dbReference>
<feature type="transmembrane region" description="Helical" evidence="7">
    <location>
        <begin position="265"/>
        <end position="286"/>
    </location>
</feature>
<keyword evidence="6 7" id="KW-0472">Membrane</keyword>
<dbReference type="CDD" id="cd06261">
    <property type="entry name" value="TM_PBP2"/>
    <property type="match status" value="1"/>
</dbReference>
<proteinExistence type="inferred from homology"/>
<dbReference type="RefSeq" id="WP_232190166.1">
    <property type="nucleotide sequence ID" value="NZ_JAIOAP010000028.1"/>
</dbReference>
<sequence length="301" mass="34407">MAVLKEIRKYRTLLLMMVPAMIYFLLFRYGPMYGIVLAFKDFKITQGIWNSPWAGFKYFDMAFSDPYFYVVVKNTVIISLYKLLFGFPVPILFAILLNEVRRAVFKKWVQTVSYLPYFISWIVLGGMFLSIFSLDGLINQIVQLFGHEPILFLADDAYFRTILVSTHIFQTFGWESVIYFAAIAGIDPQLYEAAVMDGANRFQRAIRITLPSLLPVISILFILRMTSVLDAGFDQIFNLYSVSVYNVADVIDTFVYRKGLVESEYSYSTAVNLFKSVIALVLVVGVNRIAKSAGGKENTLW</sequence>
<keyword evidence="10" id="KW-1185">Reference proteome</keyword>
<gene>
    <name evidence="9" type="ORF">QJS35_32475</name>
</gene>
<dbReference type="SUPFAM" id="SSF161098">
    <property type="entry name" value="MetI-like"/>
    <property type="match status" value="1"/>
</dbReference>
<evidence type="ECO:0000256" key="4">
    <source>
        <dbReference type="ARBA" id="ARBA00022692"/>
    </source>
</evidence>
<protein>
    <submittedName>
        <fullName evidence="9">ABC transporter permease subunit</fullName>
    </submittedName>
</protein>
<feature type="domain" description="ABC transmembrane type-1" evidence="8">
    <location>
        <begin position="72"/>
        <end position="286"/>
    </location>
</feature>
<feature type="transmembrane region" description="Helical" evidence="7">
    <location>
        <begin position="118"/>
        <end position="138"/>
    </location>
</feature>
<evidence type="ECO:0000313" key="9">
    <source>
        <dbReference type="EMBL" id="MEQ4487103.1"/>
    </source>
</evidence>
<dbReference type="Proteomes" id="UP001493487">
    <property type="component" value="Unassembled WGS sequence"/>
</dbReference>
<comment type="caution">
    <text evidence="9">The sequence shown here is derived from an EMBL/GenBank/DDBJ whole genome shotgun (WGS) entry which is preliminary data.</text>
</comment>
<organism evidence="9 10">
    <name type="scientific">Cohnella silvisoli</name>
    <dbReference type="NCBI Taxonomy" id="2873699"/>
    <lineage>
        <taxon>Bacteria</taxon>
        <taxon>Bacillati</taxon>
        <taxon>Bacillota</taxon>
        <taxon>Bacilli</taxon>
        <taxon>Bacillales</taxon>
        <taxon>Paenibacillaceae</taxon>
        <taxon>Cohnella</taxon>
    </lineage>
</organism>
<keyword evidence="2 7" id="KW-0813">Transport</keyword>
<keyword evidence="5 7" id="KW-1133">Transmembrane helix</keyword>
<feature type="transmembrane region" description="Helical" evidence="7">
    <location>
        <begin position="205"/>
        <end position="223"/>
    </location>
</feature>
<name>A0ABV1L534_9BACL</name>
<dbReference type="InterPro" id="IPR035906">
    <property type="entry name" value="MetI-like_sf"/>
</dbReference>
<feature type="transmembrane region" description="Helical" evidence="7">
    <location>
        <begin position="158"/>
        <end position="184"/>
    </location>
</feature>
<dbReference type="Gene3D" id="1.10.3720.10">
    <property type="entry name" value="MetI-like"/>
    <property type="match status" value="1"/>
</dbReference>
<evidence type="ECO:0000256" key="5">
    <source>
        <dbReference type="ARBA" id="ARBA00022989"/>
    </source>
</evidence>
<feature type="transmembrane region" description="Helical" evidence="7">
    <location>
        <begin position="76"/>
        <end position="97"/>
    </location>
</feature>